<evidence type="ECO:0000313" key="2">
    <source>
        <dbReference type="EMBL" id="EJK47816.1"/>
    </source>
</evidence>
<protein>
    <recommendedName>
        <fullName evidence="1">Fe2OG dioxygenase domain-containing protein</fullName>
    </recommendedName>
</protein>
<dbReference type="InterPro" id="IPR037151">
    <property type="entry name" value="AlkB-like_sf"/>
</dbReference>
<dbReference type="EMBL" id="AGNL01046599">
    <property type="protein sequence ID" value="EJK47816.1"/>
    <property type="molecule type" value="Genomic_DNA"/>
</dbReference>
<evidence type="ECO:0000313" key="3">
    <source>
        <dbReference type="Proteomes" id="UP000266841"/>
    </source>
</evidence>
<evidence type="ECO:0000259" key="1">
    <source>
        <dbReference type="PROSITE" id="PS51471"/>
    </source>
</evidence>
<gene>
    <name evidence="2" type="ORF">THAOC_33445</name>
</gene>
<dbReference type="Proteomes" id="UP000266841">
    <property type="component" value="Unassembled WGS sequence"/>
</dbReference>
<dbReference type="Pfam" id="PF13532">
    <property type="entry name" value="2OG-FeII_Oxy_2"/>
    <property type="match status" value="1"/>
</dbReference>
<keyword evidence="3" id="KW-1185">Reference proteome</keyword>
<dbReference type="OrthoDB" id="47434at2759"/>
<proteinExistence type="predicted"/>
<dbReference type="PROSITE" id="PS51471">
    <property type="entry name" value="FE2OG_OXY"/>
    <property type="match status" value="1"/>
</dbReference>
<feature type="domain" description="Fe2OG dioxygenase" evidence="1">
    <location>
        <begin position="110"/>
        <end position="203"/>
    </location>
</feature>
<sequence length="216" mass="24455">MLHGPRRWIKINLSPPPRIRVVPTRRIVGRSMSIHRELAPSRRALPGSSAAVEIPWRTGDEMQSRRIAQFGTSEYDYKNDVAVLCSGPPIPSYLKEKLLDGVNHANGGEEYTQCVINLYRAENDIPWHVDHPHFGENVLVYTFGEARPLLFRLKVRPRAIYRACPRHGSKYTLSGSARYDWEHSVPPGKGFRASITFRTWTGPPTKPKTSGLGTEE</sequence>
<accession>K0RFT9</accession>
<organism evidence="2 3">
    <name type="scientific">Thalassiosira oceanica</name>
    <name type="common">Marine diatom</name>
    <dbReference type="NCBI Taxonomy" id="159749"/>
    <lineage>
        <taxon>Eukaryota</taxon>
        <taxon>Sar</taxon>
        <taxon>Stramenopiles</taxon>
        <taxon>Ochrophyta</taxon>
        <taxon>Bacillariophyta</taxon>
        <taxon>Coscinodiscophyceae</taxon>
        <taxon>Thalassiosirophycidae</taxon>
        <taxon>Thalassiosirales</taxon>
        <taxon>Thalassiosiraceae</taxon>
        <taxon>Thalassiosira</taxon>
    </lineage>
</organism>
<comment type="caution">
    <text evidence="2">The sequence shown here is derived from an EMBL/GenBank/DDBJ whole genome shotgun (WGS) entry which is preliminary data.</text>
</comment>
<dbReference type="AlphaFoldDB" id="K0RFT9"/>
<reference evidence="2 3" key="1">
    <citation type="journal article" date="2012" name="Genome Biol.">
        <title>Genome and low-iron response of an oceanic diatom adapted to chronic iron limitation.</title>
        <authorList>
            <person name="Lommer M."/>
            <person name="Specht M."/>
            <person name="Roy A.S."/>
            <person name="Kraemer L."/>
            <person name="Andreson R."/>
            <person name="Gutowska M.A."/>
            <person name="Wolf J."/>
            <person name="Bergner S.V."/>
            <person name="Schilhabel M.B."/>
            <person name="Klostermeier U.C."/>
            <person name="Beiko R.G."/>
            <person name="Rosenstiel P."/>
            <person name="Hippler M."/>
            <person name="Laroche J."/>
        </authorList>
    </citation>
    <scope>NUCLEOTIDE SEQUENCE [LARGE SCALE GENOMIC DNA]</scope>
    <source>
        <strain evidence="2 3">CCMP1005</strain>
    </source>
</reference>
<dbReference type="InterPro" id="IPR027450">
    <property type="entry name" value="AlkB-like"/>
</dbReference>
<dbReference type="InterPro" id="IPR005123">
    <property type="entry name" value="Oxoglu/Fe-dep_dioxygenase_dom"/>
</dbReference>
<dbReference type="Gene3D" id="2.60.120.590">
    <property type="entry name" value="Alpha-ketoglutarate-dependent dioxygenase AlkB-like"/>
    <property type="match status" value="1"/>
</dbReference>
<dbReference type="SUPFAM" id="SSF51197">
    <property type="entry name" value="Clavaminate synthase-like"/>
    <property type="match status" value="1"/>
</dbReference>
<name>K0RFT9_THAOC</name>